<protein>
    <recommendedName>
        <fullName evidence="2">DUF8151 domain-containing protein</fullName>
    </recommendedName>
</protein>
<keyword evidence="4" id="KW-1185">Reference proteome</keyword>
<dbReference type="InterPro" id="IPR058464">
    <property type="entry name" value="DUF8151"/>
</dbReference>
<feature type="transmembrane region" description="Helical" evidence="1">
    <location>
        <begin position="47"/>
        <end position="67"/>
    </location>
</feature>
<evidence type="ECO:0000256" key="1">
    <source>
        <dbReference type="SAM" id="Phobius"/>
    </source>
</evidence>
<dbReference type="Pfam" id="PF26478">
    <property type="entry name" value="DUF8151"/>
    <property type="match status" value="1"/>
</dbReference>
<comment type="caution">
    <text evidence="3">The sequence shown here is derived from an EMBL/GenBank/DDBJ whole genome shotgun (WGS) entry which is preliminary data.</text>
</comment>
<organism evidence="3 4">
    <name type="scientific">Haloprofundus marisrubri</name>
    <dbReference type="NCBI Taxonomy" id="1514971"/>
    <lineage>
        <taxon>Archaea</taxon>
        <taxon>Methanobacteriati</taxon>
        <taxon>Methanobacteriota</taxon>
        <taxon>Stenosarchaea group</taxon>
        <taxon>Halobacteria</taxon>
        <taxon>Halobacteriales</taxon>
        <taxon>Haloferacaceae</taxon>
        <taxon>Haloprofundus</taxon>
    </lineage>
</organism>
<name>A0A0W1R459_9EURY</name>
<dbReference type="RefSeq" id="WP_058583181.1">
    <property type="nucleotide sequence ID" value="NZ_LOPU01000034.1"/>
</dbReference>
<reference evidence="3 4" key="1">
    <citation type="submission" date="2015-12" db="EMBL/GenBank/DDBJ databases">
        <title>Haloprofundus marisrubri gen. nov., sp. nov., an extremely halophilic archaeon isolated from the Discovery deep brine-seawater interface in the Red Sea.</title>
        <authorList>
            <person name="Zhang G."/>
            <person name="Stingl U."/>
            <person name="Rashid M."/>
        </authorList>
    </citation>
    <scope>NUCLEOTIDE SEQUENCE [LARGE SCALE GENOMIC DNA]</scope>
    <source>
        <strain evidence="3 4">SB9</strain>
    </source>
</reference>
<gene>
    <name evidence="3" type="ORF">AUR64_00535</name>
</gene>
<dbReference type="AlphaFoldDB" id="A0A0W1R459"/>
<dbReference type="EMBL" id="LOPU01000034">
    <property type="protein sequence ID" value="KTG08099.1"/>
    <property type="molecule type" value="Genomic_DNA"/>
</dbReference>
<dbReference type="OrthoDB" id="307778at2157"/>
<keyword evidence="1" id="KW-0812">Transmembrane</keyword>
<evidence type="ECO:0000313" key="4">
    <source>
        <dbReference type="Proteomes" id="UP000054387"/>
    </source>
</evidence>
<dbReference type="STRING" id="1514971.AUR64_00535"/>
<dbReference type="Proteomes" id="UP000054387">
    <property type="component" value="Unassembled WGS sequence"/>
</dbReference>
<accession>A0A0W1R459</accession>
<sequence>MLESLLELLPEFVSVLFFAGGAAALSTLGVYIEQLAFETLATGETVLALWLAVIGLMAFYFGPYLMGFTEALPRSRRLLAHLTE</sequence>
<evidence type="ECO:0000313" key="3">
    <source>
        <dbReference type="EMBL" id="KTG08099.1"/>
    </source>
</evidence>
<feature type="domain" description="DUF8151" evidence="2">
    <location>
        <begin position="1"/>
        <end position="79"/>
    </location>
</feature>
<keyword evidence="1" id="KW-1133">Transmembrane helix</keyword>
<evidence type="ECO:0000259" key="2">
    <source>
        <dbReference type="Pfam" id="PF26478"/>
    </source>
</evidence>
<keyword evidence="1" id="KW-0472">Membrane</keyword>
<feature type="transmembrane region" description="Helical" evidence="1">
    <location>
        <begin position="12"/>
        <end position="32"/>
    </location>
</feature>
<proteinExistence type="predicted"/>